<gene>
    <name evidence="2" type="ORF">NBRC116591_41300</name>
</gene>
<evidence type="ECO:0000256" key="1">
    <source>
        <dbReference type="SAM" id="Phobius"/>
    </source>
</evidence>
<sequence>MTKVFISKGSTATQEQRAFVDAVLEMLDTVGLSARIMGENEWSHEQPLKAIRKIIKECDGAVVIAFTRTQFHEGLELKIDQTLPISDIKLPTTWNHIEAAMAYSYELPLLVVAENGLKSEGLIEDGYDWRVYWTDMNPEEVKSDSFKGVLQSWKSAVEEKKLSPSSSEVDLSKVGLGKLISMISLPQLWKLIGVLAMLIALVAGGSYKLGAGKWPWQEEPNKQIQPTQKPRG</sequence>
<accession>A0ABQ0AF97</accession>
<keyword evidence="1" id="KW-0472">Membrane</keyword>
<dbReference type="RefSeq" id="WP_353304620.1">
    <property type="nucleotide sequence ID" value="NZ_BAABWN010000029.1"/>
</dbReference>
<reference evidence="2 3" key="1">
    <citation type="submission" date="2024-04" db="EMBL/GenBank/DDBJ databases">
        <title>Draft genome sequence of Sessilibacter corallicola NBRC 116591.</title>
        <authorList>
            <person name="Miyakawa T."/>
            <person name="Kusuya Y."/>
            <person name="Miura T."/>
        </authorList>
    </citation>
    <scope>NUCLEOTIDE SEQUENCE [LARGE SCALE GENOMIC DNA]</scope>
    <source>
        <strain evidence="2 3">KU-00831-HH</strain>
    </source>
</reference>
<keyword evidence="1" id="KW-1133">Transmembrane helix</keyword>
<keyword evidence="1" id="KW-0812">Transmembrane</keyword>
<dbReference type="EMBL" id="BAABWN010000029">
    <property type="protein sequence ID" value="GAA6170315.1"/>
    <property type="molecule type" value="Genomic_DNA"/>
</dbReference>
<dbReference type="Proteomes" id="UP001465153">
    <property type="component" value="Unassembled WGS sequence"/>
</dbReference>
<evidence type="ECO:0000313" key="2">
    <source>
        <dbReference type="EMBL" id="GAA6170315.1"/>
    </source>
</evidence>
<name>A0ABQ0AF97_9GAMM</name>
<protein>
    <recommendedName>
        <fullName evidence="4">TIR domain-containing protein</fullName>
    </recommendedName>
</protein>
<proteinExistence type="predicted"/>
<feature type="transmembrane region" description="Helical" evidence="1">
    <location>
        <begin position="188"/>
        <end position="207"/>
    </location>
</feature>
<organism evidence="2 3">
    <name type="scientific">Sessilibacter corallicola</name>
    <dbReference type="NCBI Taxonomy" id="2904075"/>
    <lineage>
        <taxon>Bacteria</taxon>
        <taxon>Pseudomonadati</taxon>
        <taxon>Pseudomonadota</taxon>
        <taxon>Gammaproteobacteria</taxon>
        <taxon>Cellvibrionales</taxon>
        <taxon>Cellvibrionaceae</taxon>
        <taxon>Sessilibacter</taxon>
    </lineage>
</organism>
<evidence type="ECO:0008006" key="4">
    <source>
        <dbReference type="Google" id="ProtNLM"/>
    </source>
</evidence>
<evidence type="ECO:0000313" key="3">
    <source>
        <dbReference type="Proteomes" id="UP001465153"/>
    </source>
</evidence>
<comment type="caution">
    <text evidence="2">The sequence shown here is derived from an EMBL/GenBank/DDBJ whole genome shotgun (WGS) entry which is preliminary data.</text>
</comment>
<keyword evidence="3" id="KW-1185">Reference proteome</keyword>